<feature type="transmembrane region" description="Helical" evidence="11">
    <location>
        <begin position="590"/>
        <end position="614"/>
    </location>
</feature>
<dbReference type="InterPro" id="IPR023408">
    <property type="entry name" value="MscS_beta-dom_sf"/>
</dbReference>
<dbReference type="GO" id="GO:0050982">
    <property type="term" value="P:detection of mechanical stimulus"/>
    <property type="evidence" value="ECO:0007669"/>
    <property type="project" value="TreeGrafter"/>
</dbReference>
<evidence type="ECO:0000256" key="7">
    <source>
        <dbReference type="ARBA" id="ARBA00023136"/>
    </source>
</evidence>
<keyword evidence="15" id="KW-1185">Reference proteome</keyword>
<evidence type="ECO:0000256" key="5">
    <source>
        <dbReference type="ARBA" id="ARBA00022989"/>
    </source>
</evidence>
<dbReference type="EMBL" id="JAZDWU010000001">
    <property type="protein sequence ID" value="KAL0015037.1"/>
    <property type="molecule type" value="Genomic_DNA"/>
</dbReference>
<feature type="domain" description="Mechanosensitive ion channel MscS" evidence="12">
    <location>
        <begin position="609"/>
        <end position="665"/>
    </location>
</feature>
<feature type="compositionally biased region" description="Low complexity" evidence="10">
    <location>
        <begin position="75"/>
        <end position="92"/>
    </location>
</feature>
<dbReference type="PANTHER" id="PTHR31618">
    <property type="entry name" value="MECHANOSENSITIVE ION CHANNEL PROTEIN 5"/>
    <property type="match status" value="1"/>
</dbReference>
<accession>A0AAW2DW91</accession>
<feature type="compositionally biased region" description="Low complexity" evidence="10">
    <location>
        <begin position="138"/>
        <end position="150"/>
    </location>
</feature>
<dbReference type="GO" id="GO:0008381">
    <property type="term" value="F:mechanosensitive monoatomic ion channel activity"/>
    <property type="evidence" value="ECO:0007669"/>
    <property type="project" value="TreeGrafter"/>
</dbReference>
<keyword evidence="4 11" id="KW-0812">Transmembrane</keyword>
<dbReference type="Pfam" id="PF00924">
    <property type="entry name" value="MS_channel_2nd"/>
    <property type="match status" value="1"/>
</dbReference>
<evidence type="ECO:0000256" key="1">
    <source>
        <dbReference type="ARBA" id="ARBA00004127"/>
    </source>
</evidence>
<evidence type="ECO:0000256" key="8">
    <source>
        <dbReference type="ARBA" id="ARBA00023303"/>
    </source>
</evidence>
<evidence type="ECO:0000259" key="12">
    <source>
        <dbReference type="Pfam" id="PF00924"/>
    </source>
</evidence>
<evidence type="ECO:0000256" key="3">
    <source>
        <dbReference type="ARBA" id="ARBA00022448"/>
    </source>
</evidence>
<feature type="transmembrane region" description="Helical" evidence="11">
    <location>
        <begin position="322"/>
        <end position="342"/>
    </location>
</feature>
<organism evidence="14 15">
    <name type="scientific">Lithocarpus litseifolius</name>
    <dbReference type="NCBI Taxonomy" id="425828"/>
    <lineage>
        <taxon>Eukaryota</taxon>
        <taxon>Viridiplantae</taxon>
        <taxon>Streptophyta</taxon>
        <taxon>Embryophyta</taxon>
        <taxon>Tracheophyta</taxon>
        <taxon>Spermatophyta</taxon>
        <taxon>Magnoliopsida</taxon>
        <taxon>eudicotyledons</taxon>
        <taxon>Gunneridae</taxon>
        <taxon>Pentapetalae</taxon>
        <taxon>rosids</taxon>
        <taxon>fabids</taxon>
        <taxon>Fagales</taxon>
        <taxon>Fagaceae</taxon>
        <taxon>Lithocarpus</taxon>
    </lineage>
</organism>
<dbReference type="AlphaFoldDB" id="A0AAW2DW91"/>
<dbReference type="InterPro" id="IPR006685">
    <property type="entry name" value="MscS_channel_2nd"/>
</dbReference>
<feature type="compositionally biased region" description="Polar residues" evidence="10">
    <location>
        <begin position="29"/>
        <end position="53"/>
    </location>
</feature>
<reference evidence="14 15" key="1">
    <citation type="submission" date="2024-01" db="EMBL/GenBank/DDBJ databases">
        <title>A telomere-to-telomere, gap-free genome of sweet tea (Lithocarpus litseifolius).</title>
        <authorList>
            <person name="Zhou J."/>
        </authorList>
    </citation>
    <scope>NUCLEOTIDE SEQUENCE [LARGE SCALE GENOMIC DNA]</scope>
    <source>
        <strain evidence="14">Zhou-2022a</strain>
        <tissue evidence="14">Leaf</tissue>
    </source>
</reference>
<feature type="compositionally biased region" description="Basic and acidic residues" evidence="10">
    <location>
        <begin position="1"/>
        <end position="14"/>
    </location>
</feature>
<comment type="similarity">
    <text evidence="2 9">Belongs to the MscS (TC 1.A.23) family.</text>
</comment>
<evidence type="ECO:0000256" key="10">
    <source>
        <dbReference type="SAM" id="MobiDB-lite"/>
    </source>
</evidence>
<proteinExistence type="inferred from homology"/>
<feature type="compositionally biased region" description="Basic and acidic residues" evidence="10">
    <location>
        <begin position="54"/>
        <end position="69"/>
    </location>
</feature>
<evidence type="ECO:0000313" key="14">
    <source>
        <dbReference type="EMBL" id="KAL0015037.1"/>
    </source>
</evidence>
<evidence type="ECO:0000256" key="4">
    <source>
        <dbReference type="ARBA" id="ARBA00022692"/>
    </source>
</evidence>
<keyword evidence="8" id="KW-0407">Ion channel</keyword>
<dbReference type="FunFam" id="2.30.30.60:FF:000003">
    <property type="entry name" value="Predicted mechanosensitive ion channel"/>
    <property type="match status" value="1"/>
</dbReference>
<sequence>MERGKGVVAEKKGTSEVVLQIRGSEDSNSKGPSVNETGSYSFSMNSQVGSSPKSVKDQNLKHIELENLKSRVQMSTFSSSPSPAPSPTANKPPKIPNEVLTRRKSLARSAFSKPKSRFVEPSYGGEEYLAAEKTQLGNTNTSTSNRNSPSVASPSHRVSVGTPRENLKSAPITPRTPLIGAGEEEDDEEVYKTANLKVYEINGKKFKKMALVEWIAFVCIMGVLIASLIFHKLQNAVIWSLHLWKWSVLVLVIFCGRLVTDWFINVLVFLIELNFLLKKKVLYFVYGLKKSVLVFIWLGLILLAWGLLFDRGANRTKRTSRILNYITRALAGCFIGAAIWLVKNLLVKLLASSFQCTRFFDRIQESIFHQYVLRTLSGPPLMEMAEKIGSTATASAGHLSFTNLKEKTDAKEEVIDVDKLKKMKQEKISAWTMKGLINVIRDSGLSTISNTLDSYDTDDGEQKDEEITSEWEAKAAAYRIFHNVAKPGSKYMEEEDLLRFMKKEEVDNVFPLFEGAVESGKIKRKSLKNWLVKVYLERKSLVHSLNDTKTAVEELNRLVSVLVLVVDIIVCLLLMGFLTTQMIVFISSQLLLVAFMFGNTAKTVFEAIIFVFVMHPFDVGDRCVIDGVQMTVEEMNILSTVFLRYDNEKIFYPNSVLLTKPISNFYRSPDMIDSVEFAVDVSTSIESIGALKAKIKTYCHTAKFLSHIPIIWDHKILCLIEMVYSKIFRYLESKPQHWRPGHNVQVKEIEDVNKMKMGLYVTHTINFQNAGDRNSRRSELVLELKKIFQELSIKYHLLPQEVHLRYVGSAPPAFQP</sequence>
<dbReference type="InterPro" id="IPR058650">
    <property type="entry name" value="Msy1/2-like"/>
</dbReference>
<dbReference type="GO" id="GO:0005886">
    <property type="term" value="C:plasma membrane"/>
    <property type="evidence" value="ECO:0007669"/>
    <property type="project" value="UniProtKB-UniRule"/>
</dbReference>
<feature type="region of interest" description="Disordered" evidence="10">
    <location>
        <begin position="137"/>
        <end position="179"/>
    </location>
</feature>
<dbReference type="PANTHER" id="PTHR31618:SF7">
    <property type="entry name" value="MECHANOSENSITIVE ION CHANNEL PROTEIN"/>
    <property type="match status" value="1"/>
</dbReference>
<dbReference type="SUPFAM" id="SSF50182">
    <property type="entry name" value="Sm-like ribonucleoproteins"/>
    <property type="match status" value="1"/>
</dbReference>
<keyword evidence="3" id="KW-0813">Transport</keyword>
<comment type="subcellular location">
    <subcellularLocation>
        <location evidence="1">Endomembrane system</location>
        <topology evidence="1">Multi-pass membrane protein</topology>
    </subcellularLocation>
    <subcellularLocation>
        <location evidence="9">Membrane</location>
    </subcellularLocation>
</comment>
<dbReference type="Pfam" id="PF25886">
    <property type="entry name" value="Msy1"/>
    <property type="match status" value="1"/>
</dbReference>
<keyword evidence="5 11" id="KW-1133">Transmembrane helix</keyword>
<dbReference type="Gene3D" id="2.30.30.60">
    <property type="match status" value="1"/>
</dbReference>
<keyword evidence="7 9" id="KW-0472">Membrane</keyword>
<comment type="caution">
    <text evidence="14">The sequence shown here is derived from an EMBL/GenBank/DDBJ whole genome shotgun (WGS) entry which is preliminary data.</text>
</comment>
<evidence type="ECO:0000259" key="13">
    <source>
        <dbReference type="Pfam" id="PF25886"/>
    </source>
</evidence>
<evidence type="ECO:0000256" key="6">
    <source>
        <dbReference type="ARBA" id="ARBA00023065"/>
    </source>
</evidence>
<feature type="domain" description="Mechanosensitive ion channel protein Msy1/2-like transmembrane" evidence="13">
    <location>
        <begin position="212"/>
        <end position="354"/>
    </location>
</feature>
<feature type="transmembrane region" description="Helical" evidence="11">
    <location>
        <begin position="211"/>
        <end position="230"/>
    </location>
</feature>
<evidence type="ECO:0000256" key="2">
    <source>
        <dbReference type="ARBA" id="ARBA00008017"/>
    </source>
</evidence>
<feature type="region of interest" description="Disordered" evidence="10">
    <location>
        <begin position="1"/>
        <end position="98"/>
    </location>
</feature>
<protein>
    <recommendedName>
        <fullName evidence="9">Mechanosensitive ion channel protein</fullName>
    </recommendedName>
</protein>
<feature type="transmembrane region" description="Helical" evidence="11">
    <location>
        <begin position="558"/>
        <end position="578"/>
    </location>
</feature>
<name>A0AAW2DW91_9ROSI</name>
<dbReference type="PIRSF" id="PIRSF017209">
    <property type="entry name" value="Memb_At2g17000_prd"/>
    <property type="match status" value="1"/>
</dbReference>
<dbReference type="InterPro" id="IPR010920">
    <property type="entry name" value="LSM_dom_sf"/>
</dbReference>
<dbReference type="InterPro" id="IPR016688">
    <property type="entry name" value="MscS-like_plants/fungi"/>
</dbReference>
<feature type="transmembrane region" description="Helical" evidence="11">
    <location>
        <begin position="292"/>
        <end position="310"/>
    </location>
</feature>
<keyword evidence="6" id="KW-0406">Ion transport</keyword>
<dbReference type="Proteomes" id="UP001459277">
    <property type="component" value="Unassembled WGS sequence"/>
</dbReference>
<evidence type="ECO:0000256" key="11">
    <source>
        <dbReference type="SAM" id="Phobius"/>
    </source>
</evidence>
<evidence type="ECO:0000313" key="15">
    <source>
        <dbReference type="Proteomes" id="UP001459277"/>
    </source>
</evidence>
<dbReference type="GO" id="GO:0006820">
    <property type="term" value="P:monoatomic anion transport"/>
    <property type="evidence" value="ECO:0007669"/>
    <property type="project" value="TreeGrafter"/>
</dbReference>
<evidence type="ECO:0000256" key="9">
    <source>
        <dbReference type="PIRNR" id="PIRNR017209"/>
    </source>
</evidence>
<gene>
    <name evidence="14" type="ORF">SO802_002106</name>
</gene>